<dbReference type="AlphaFoldDB" id="A0A164S424"/>
<proteinExistence type="predicted"/>
<protein>
    <recommendedName>
        <fullName evidence="3">HNH nuclease domain-containing protein</fullName>
    </recommendedName>
</protein>
<reference evidence="1 2" key="1">
    <citation type="journal article" date="2016" name="Mol. Biol. Evol.">
        <title>Comparative Genomics of Early-Diverging Mushroom-Forming Fungi Provides Insights into the Origins of Lignocellulose Decay Capabilities.</title>
        <authorList>
            <person name="Nagy L.G."/>
            <person name="Riley R."/>
            <person name="Tritt A."/>
            <person name="Adam C."/>
            <person name="Daum C."/>
            <person name="Floudas D."/>
            <person name="Sun H."/>
            <person name="Yadav J.S."/>
            <person name="Pangilinan J."/>
            <person name="Larsson K.H."/>
            <person name="Matsuura K."/>
            <person name="Barry K."/>
            <person name="Labutti K."/>
            <person name="Kuo R."/>
            <person name="Ohm R.A."/>
            <person name="Bhattacharya S.S."/>
            <person name="Shirouzu T."/>
            <person name="Yoshinaga Y."/>
            <person name="Martin F.M."/>
            <person name="Grigoriev I.V."/>
            <person name="Hibbett D.S."/>
        </authorList>
    </citation>
    <scope>NUCLEOTIDE SEQUENCE [LARGE SCALE GENOMIC DNA]</scope>
    <source>
        <strain evidence="1 2">HHB9708</strain>
    </source>
</reference>
<dbReference type="OrthoDB" id="3263651at2759"/>
<dbReference type="EMBL" id="KV419417">
    <property type="protein sequence ID" value="KZS91137.1"/>
    <property type="molecule type" value="Genomic_DNA"/>
</dbReference>
<sequence length="365" mass="41298">MASDYQPVHRLSKKARKNGWNLFLWGHSATAGTCMRLHGGINLGRFHFLTTASLCRWIGLFSSPTDTFDLRPINVVPDPGGFLAYFEQKTNLPALNDKPFEHPIPGDYAAFRNAQSPPPVLSPWCYNADHPEWSRALVPLKGAPTMQKMNESEFKHAHAHLDVMPDYMEDLVRKRSHSCSITGRHDSGVSQTLSVVWIVHPTHCRFASDFFSSYSWTETEDEIKTFVVPENAILLRPDVAGAFRENAFGIDVDDNYRIVQFIDLPALELPSHVPEAQKAHLEPSADKFLRFHFMWCLRVNICGGHVMDDFDRGEVLGMMEELGLTGSGSEMAPVTDPRWKTEIGKICWEMAMNSRFASDKEKDKC</sequence>
<keyword evidence="2" id="KW-1185">Reference proteome</keyword>
<organism evidence="1 2">
    <name type="scientific">Sistotremastrum niveocremeum HHB9708</name>
    <dbReference type="NCBI Taxonomy" id="1314777"/>
    <lineage>
        <taxon>Eukaryota</taxon>
        <taxon>Fungi</taxon>
        <taxon>Dikarya</taxon>
        <taxon>Basidiomycota</taxon>
        <taxon>Agaricomycotina</taxon>
        <taxon>Agaricomycetes</taxon>
        <taxon>Sistotremastrales</taxon>
        <taxon>Sistotremastraceae</taxon>
        <taxon>Sertulicium</taxon>
        <taxon>Sertulicium niveocremeum</taxon>
    </lineage>
</organism>
<name>A0A164S424_9AGAM</name>
<evidence type="ECO:0008006" key="3">
    <source>
        <dbReference type="Google" id="ProtNLM"/>
    </source>
</evidence>
<evidence type="ECO:0000313" key="1">
    <source>
        <dbReference type="EMBL" id="KZS91137.1"/>
    </source>
</evidence>
<evidence type="ECO:0000313" key="2">
    <source>
        <dbReference type="Proteomes" id="UP000076722"/>
    </source>
</evidence>
<gene>
    <name evidence="1" type="ORF">SISNIDRAFT_487827</name>
</gene>
<dbReference type="Proteomes" id="UP000076722">
    <property type="component" value="Unassembled WGS sequence"/>
</dbReference>
<accession>A0A164S424</accession>